<sequence>KTFTLQPGALLALKTNVQGFENVTYVNNRILFRYYGFYIFKAFDDMPILDWEQLLTPLAVLGMTSFRWESAPLFSYCDRIENVPNRKARVGLALTLSPLGNSC</sequence>
<gene>
    <name evidence="1" type="ORF">HGM15179_000881</name>
</gene>
<name>A0A8K1LU09_9PASS</name>
<reference evidence="1" key="1">
    <citation type="submission" date="2019-04" db="EMBL/GenBank/DDBJ databases">
        <title>Genome assembly of Zosterops borbonicus 15179.</title>
        <authorList>
            <person name="Leroy T."/>
            <person name="Anselmetti Y."/>
            <person name="Tilak M.-K."/>
            <person name="Nabholz B."/>
        </authorList>
    </citation>
    <scope>NUCLEOTIDE SEQUENCE</scope>
    <source>
        <strain evidence="1">HGM_15179</strain>
        <tissue evidence="1">Muscle</tissue>
    </source>
</reference>
<evidence type="ECO:0000313" key="1">
    <source>
        <dbReference type="EMBL" id="TRZ26269.1"/>
    </source>
</evidence>
<protein>
    <submittedName>
        <fullName evidence="1">Uncharacterized protein</fullName>
    </submittedName>
</protein>
<evidence type="ECO:0000313" key="2">
    <source>
        <dbReference type="Proteomes" id="UP000796761"/>
    </source>
</evidence>
<comment type="caution">
    <text evidence="1">The sequence shown here is derived from an EMBL/GenBank/DDBJ whole genome shotgun (WGS) entry which is preliminary data.</text>
</comment>
<dbReference type="Proteomes" id="UP000796761">
    <property type="component" value="Unassembled WGS sequence"/>
</dbReference>
<dbReference type="EMBL" id="SWJQ01000015">
    <property type="protein sequence ID" value="TRZ26269.1"/>
    <property type="molecule type" value="Genomic_DNA"/>
</dbReference>
<keyword evidence="2" id="KW-1185">Reference proteome</keyword>
<accession>A0A8K1LU09</accession>
<organism evidence="1 2">
    <name type="scientific">Zosterops borbonicus</name>
    <dbReference type="NCBI Taxonomy" id="364589"/>
    <lineage>
        <taxon>Eukaryota</taxon>
        <taxon>Metazoa</taxon>
        <taxon>Chordata</taxon>
        <taxon>Craniata</taxon>
        <taxon>Vertebrata</taxon>
        <taxon>Euteleostomi</taxon>
        <taxon>Archelosauria</taxon>
        <taxon>Archosauria</taxon>
        <taxon>Dinosauria</taxon>
        <taxon>Saurischia</taxon>
        <taxon>Theropoda</taxon>
        <taxon>Coelurosauria</taxon>
        <taxon>Aves</taxon>
        <taxon>Neognathae</taxon>
        <taxon>Neoaves</taxon>
        <taxon>Telluraves</taxon>
        <taxon>Australaves</taxon>
        <taxon>Passeriformes</taxon>
        <taxon>Sylvioidea</taxon>
        <taxon>Zosteropidae</taxon>
        <taxon>Zosterops</taxon>
    </lineage>
</organism>
<feature type="non-terminal residue" evidence="1">
    <location>
        <position position="1"/>
    </location>
</feature>
<dbReference type="AlphaFoldDB" id="A0A8K1LU09"/>
<proteinExistence type="predicted"/>